<reference evidence="1" key="1">
    <citation type="journal article" date="2020" name="Nat. Commun.">
        <title>Large-scale genome sequencing of mycorrhizal fungi provides insights into the early evolution of symbiotic traits.</title>
        <authorList>
            <person name="Miyauchi S."/>
            <person name="Kiss E."/>
            <person name="Kuo A."/>
            <person name="Drula E."/>
            <person name="Kohler A."/>
            <person name="Sanchez-Garcia M."/>
            <person name="Morin E."/>
            <person name="Andreopoulos B."/>
            <person name="Barry K.W."/>
            <person name="Bonito G."/>
            <person name="Buee M."/>
            <person name="Carver A."/>
            <person name="Chen C."/>
            <person name="Cichocki N."/>
            <person name="Clum A."/>
            <person name="Culley D."/>
            <person name="Crous P.W."/>
            <person name="Fauchery L."/>
            <person name="Girlanda M."/>
            <person name="Hayes R.D."/>
            <person name="Keri Z."/>
            <person name="LaButti K."/>
            <person name="Lipzen A."/>
            <person name="Lombard V."/>
            <person name="Magnuson J."/>
            <person name="Maillard F."/>
            <person name="Murat C."/>
            <person name="Nolan M."/>
            <person name="Ohm R.A."/>
            <person name="Pangilinan J."/>
            <person name="Pereira M.F."/>
            <person name="Perotto S."/>
            <person name="Peter M."/>
            <person name="Pfister S."/>
            <person name="Riley R."/>
            <person name="Sitrit Y."/>
            <person name="Stielow J.B."/>
            <person name="Szollosi G."/>
            <person name="Zifcakova L."/>
            <person name="Stursova M."/>
            <person name="Spatafora J.W."/>
            <person name="Tedersoo L."/>
            <person name="Vaario L.M."/>
            <person name="Yamada A."/>
            <person name="Yan M."/>
            <person name="Wang P."/>
            <person name="Xu J."/>
            <person name="Bruns T."/>
            <person name="Baldrian P."/>
            <person name="Vilgalys R."/>
            <person name="Dunand C."/>
            <person name="Henrissat B."/>
            <person name="Grigoriev I.V."/>
            <person name="Hibbett D."/>
            <person name="Nagy L.G."/>
            <person name="Martin F.M."/>
        </authorList>
    </citation>
    <scope>NUCLEOTIDE SEQUENCE</scope>
    <source>
        <strain evidence="1">UP504</strain>
    </source>
</reference>
<gene>
    <name evidence="1" type="ORF">BS47DRAFT_36448</name>
</gene>
<dbReference type="OrthoDB" id="3230070at2759"/>
<dbReference type="EMBL" id="MU129008">
    <property type="protein sequence ID" value="KAF9510889.1"/>
    <property type="molecule type" value="Genomic_DNA"/>
</dbReference>
<dbReference type="Proteomes" id="UP000886523">
    <property type="component" value="Unassembled WGS sequence"/>
</dbReference>
<accession>A0A9P6ARV3</accession>
<keyword evidence="2" id="KW-1185">Reference proteome</keyword>
<name>A0A9P6ARV3_9AGAM</name>
<proteinExistence type="predicted"/>
<dbReference type="AlphaFoldDB" id="A0A9P6ARV3"/>
<organism evidence="1 2">
    <name type="scientific">Hydnum rufescens UP504</name>
    <dbReference type="NCBI Taxonomy" id="1448309"/>
    <lineage>
        <taxon>Eukaryota</taxon>
        <taxon>Fungi</taxon>
        <taxon>Dikarya</taxon>
        <taxon>Basidiomycota</taxon>
        <taxon>Agaricomycotina</taxon>
        <taxon>Agaricomycetes</taxon>
        <taxon>Cantharellales</taxon>
        <taxon>Hydnaceae</taxon>
        <taxon>Hydnum</taxon>
    </lineage>
</organism>
<evidence type="ECO:0000313" key="2">
    <source>
        <dbReference type="Proteomes" id="UP000886523"/>
    </source>
</evidence>
<protein>
    <submittedName>
        <fullName evidence="1">Uncharacterized protein</fullName>
    </submittedName>
</protein>
<comment type="caution">
    <text evidence="1">The sequence shown here is derived from an EMBL/GenBank/DDBJ whole genome shotgun (WGS) entry which is preliminary data.</text>
</comment>
<sequence length="169" mass="19581">MYISTLSYLCVYLPPSTVALHPDISKSQATNAQTSWQKKEAESYPNTRNKLAFSGCMRKHDLRRRWVKAWAKDPAQRNQSSSRSLIRFHPAYLQQNDYKSHRKTFSRVLQCRIGRARLGSYYAEFVPKEDRQCPCGKPTQTREHILADARYLKITDTSATERTAKCDTC</sequence>
<evidence type="ECO:0000313" key="1">
    <source>
        <dbReference type="EMBL" id="KAF9510889.1"/>
    </source>
</evidence>